<dbReference type="AlphaFoldDB" id="A0A6J5X2W6"/>
<dbReference type="GO" id="GO:0008270">
    <property type="term" value="F:zinc ion binding"/>
    <property type="evidence" value="ECO:0007669"/>
    <property type="project" value="UniProtKB-KW"/>
</dbReference>
<feature type="compositionally biased region" description="Low complexity" evidence="5">
    <location>
        <begin position="141"/>
        <end position="153"/>
    </location>
</feature>
<proteinExistence type="predicted"/>
<evidence type="ECO:0000256" key="2">
    <source>
        <dbReference type="ARBA" id="ARBA00022771"/>
    </source>
</evidence>
<feature type="domain" description="B box-type" evidence="6">
    <location>
        <begin position="1"/>
        <end position="46"/>
    </location>
</feature>
<evidence type="ECO:0000256" key="1">
    <source>
        <dbReference type="ARBA" id="ARBA00022723"/>
    </source>
</evidence>
<dbReference type="EMBL" id="CAEKKB010000004">
    <property type="protein sequence ID" value="CAB4306302.1"/>
    <property type="molecule type" value="Genomic_DNA"/>
</dbReference>
<dbReference type="OrthoDB" id="153872at2759"/>
<feature type="region of interest" description="Disordered" evidence="5">
    <location>
        <begin position="176"/>
        <end position="223"/>
    </location>
</feature>
<dbReference type="InterPro" id="IPR049808">
    <property type="entry name" value="CONSTANS-like_Bbox1"/>
</dbReference>
<feature type="region of interest" description="Disordered" evidence="5">
    <location>
        <begin position="78"/>
        <end position="153"/>
    </location>
</feature>
<dbReference type="PANTHER" id="PTHR31717">
    <property type="entry name" value="ZINC FINGER PROTEIN CONSTANS-LIKE 10"/>
    <property type="match status" value="1"/>
</dbReference>
<name>A0A6J5X2W6_PRUAR</name>
<keyword evidence="1" id="KW-0479">Metal-binding</keyword>
<sequence>MKKKCELCDSAAKMYCESDQASLCWECDIKVHAANFLVAKHSRTLLCHVCQSPTPWTGSGLNLGPTVSVCEKCIHTSNQEPRNEENDEQEEDDDHDHDHDDRDDGENNPEEEDDGDDDDGDRNDDDDEENQVVPWSPPPVSSSSLSSSEECFSESLSKSTTAFSCKRLRSCNSHSNFQNNFSKAEQRGPQLGQKDPKRTQMTRSSNVEVKPISRRKKNKSQGKNKFKTIIGFCKSSC</sequence>
<evidence type="ECO:0000256" key="3">
    <source>
        <dbReference type="ARBA" id="ARBA00022833"/>
    </source>
</evidence>
<accession>A0A6J5X2W6</accession>
<dbReference type="PROSITE" id="PS50119">
    <property type="entry name" value="ZF_BBOX"/>
    <property type="match status" value="1"/>
</dbReference>
<feature type="compositionally biased region" description="Basic residues" evidence="5">
    <location>
        <begin position="212"/>
        <end position="223"/>
    </location>
</feature>
<gene>
    <name evidence="7" type="ORF">ORAREDHAP_LOCUS24493</name>
</gene>
<evidence type="ECO:0000256" key="4">
    <source>
        <dbReference type="PROSITE-ProRule" id="PRU00024"/>
    </source>
</evidence>
<evidence type="ECO:0000259" key="6">
    <source>
        <dbReference type="PROSITE" id="PS50119"/>
    </source>
</evidence>
<dbReference type="InterPro" id="IPR000315">
    <property type="entry name" value="Znf_B-box"/>
</dbReference>
<evidence type="ECO:0000313" key="8">
    <source>
        <dbReference type="Proteomes" id="UP000507245"/>
    </source>
</evidence>
<keyword evidence="3" id="KW-0862">Zinc</keyword>
<protein>
    <recommendedName>
        <fullName evidence="6">B box-type domain-containing protein</fullName>
    </recommendedName>
</protein>
<feature type="compositionally biased region" description="Acidic residues" evidence="5">
    <location>
        <begin position="103"/>
        <end position="130"/>
    </location>
</feature>
<keyword evidence="2 4" id="KW-0863">Zinc-finger</keyword>
<dbReference type="CDD" id="cd19821">
    <property type="entry name" value="Bbox1_BBX-like"/>
    <property type="match status" value="1"/>
</dbReference>
<dbReference type="PANTHER" id="PTHR31717:SF60">
    <property type="entry name" value="B-BOX TYPE ZINC FINGER FAMILY PROTEIN"/>
    <property type="match status" value="1"/>
</dbReference>
<dbReference type="Pfam" id="PF00643">
    <property type="entry name" value="zf-B_box"/>
    <property type="match status" value="1"/>
</dbReference>
<dbReference type="Proteomes" id="UP000507245">
    <property type="component" value="Unassembled WGS sequence"/>
</dbReference>
<evidence type="ECO:0000256" key="5">
    <source>
        <dbReference type="SAM" id="MobiDB-lite"/>
    </source>
</evidence>
<evidence type="ECO:0000313" key="7">
    <source>
        <dbReference type="EMBL" id="CAB4306302.1"/>
    </source>
</evidence>
<keyword evidence="8" id="KW-1185">Reference proteome</keyword>
<organism evidence="7 8">
    <name type="scientific">Prunus armeniaca</name>
    <name type="common">Apricot</name>
    <name type="synonym">Armeniaca vulgaris</name>
    <dbReference type="NCBI Taxonomy" id="36596"/>
    <lineage>
        <taxon>Eukaryota</taxon>
        <taxon>Viridiplantae</taxon>
        <taxon>Streptophyta</taxon>
        <taxon>Embryophyta</taxon>
        <taxon>Tracheophyta</taxon>
        <taxon>Spermatophyta</taxon>
        <taxon>Magnoliopsida</taxon>
        <taxon>eudicotyledons</taxon>
        <taxon>Gunneridae</taxon>
        <taxon>Pentapetalae</taxon>
        <taxon>rosids</taxon>
        <taxon>fabids</taxon>
        <taxon>Rosales</taxon>
        <taxon>Rosaceae</taxon>
        <taxon>Amygdaloideae</taxon>
        <taxon>Amygdaleae</taxon>
        <taxon>Prunus</taxon>
    </lineage>
</organism>
<reference evidence="8" key="1">
    <citation type="journal article" date="2020" name="Genome Biol.">
        <title>Gamete binning: chromosome-level and haplotype-resolved genome assembly enabled by high-throughput single-cell sequencing of gamete genomes.</title>
        <authorList>
            <person name="Campoy J.A."/>
            <person name="Sun H."/>
            <person name="Goel M."/>
            <person name="Jiao W.-B."/>
            <person name="Folz-Donahue K."/>
            <person name="Wang N."/>
            <person name="Rubio M."/>
            <person name="Liu C."/>
            <person name="Kukat C."/>
            <person name="Ruiz D."/>
            <person name="Huettel B."/>
            <person name="Schneeberger K."/>
        </authorList>
    </citation>
    <scope>NUCLEOTIDE SEQUENCE [LARGE SCALE GENOMIC DNA]</scope>
    <source>
        <strain evidence="8">cv. Rojo Pasion</strain>
    </source>
</reference>
<dbReference type="SMART" id="SM00336">
    <property type="entry name" value="BBOX"/>
    <property type="match status" value="1"/>
</dbReference>
<feature type="compositionally biased region" description="Acidic residues" evidence="5">
    <location>
        <begin position="85"/>
        <end position="95"/>
    </location>
</feature>